<dbReference type="EMBL" id="JACHWX010000011">
    <property type="protein sequence ID" value="MBB3057003.1"/>
    <property type="molecule type" value="Genomic_DNA"/>
</dbReference>
<organism evidence="3 4">
    <name type="scientific">Mucilaginibacter gotjawali</name>
    <dbReference type="NCBI Taxonomy" id="1550579"/>
    <lineage>
        <taxon>Bacteria</taxon>
        <taxon>Pseudomonadati</taxon>
        <taxon>Bacteroidota</taxon>
        <taxon>Sphingobacteriia</taxon>
        <taxon>Sphingobacteriales</taxon>
        <taxon>Sphingobacteriaceae</taxon>
        <taxon>Mucilaginibacter</taxon>
    </lineage>
</organism>
<dbReference type="PANTHER" id="PTHR21666:SF289">
    <property type="entry name" value="L-ALA--D-GLU ENDOPEPTIDASE"/>
    <property type="match status" value="1"/>
</dbReference>
<keyword evidence="3" id="KW-0378">Hydrolase</keyword>
<dbReference type="Proteomes" id="UP000539265">
    <property type="component" value="Unassembled WGS sequence"/>
</dbReference>
<dbReference type="OrthoDB" id="9801052at2"/>
<dbReference type="Gene3D" id="2.70.70.10">
    <property type="entry name" value="Glucose Permease (Domain IIA)"/>
    <property type="match status" value="1"/>
</dbReference>
<dbReference type="RefSeq" id="WP_096355730.1">
    <property type="nucleotide sequence ID" value="NZ_AP017313.1"/>
</dbReference>
<dbReference type="InterPro" id="IPR016047">
    <property type="entry name" value="M23ase_b-sheet_dom"/>
</dbReference>
<evidence type="ECO:0000313" key="4">
    <source>
        <dbReference type="Proteomes" id="UP000539265"/>
    </source>
</evidence>
<keyword evidence="4" id="KW-1185">Reference proteome</keyword>
<sequence length="234" mass="26028">MSASVQLATFVKTHPDAVGRLVDFNPMTDKLYQFDLTIGNKELDAVTIADHAKFGKWVNGKLEATGAKYGIGGYMENRNIYAHSPLFNNGDVKRRHHLGVDIWGKAGMPIYSPLKGKVHSFKDNNNLGDYGPTIILEHNLDGLILHSLYGHLSRASLENLKVGQKVIAGERIATLGDDNENGHWPPHLHFQLIFDMEGKSGDYPGVCSLEEKEKYRKNIPNPQLILQFPKAVNA</sequence>
<dbReference type="SUPFAM" id="SSF51261">
    <property type="entry name" value="Duplicated hybrid motif"/>
    <property type="match status" value="1"/>
</dbReference>
<evidence type="ECO:0000313" key="3">
    <source>
        <dbReference type="EMBL" id="MBB3057003.1"/>
    </source>
</evidence>
<name>A0A839SI80_9SPHI</name>
<dbReference type="AlphaFoldDB" id="A0A839SI80"/>
<dbReference type="PANTHER" id="PTHR21666">
    <property type="entry name" value="PEPTIDASE-RELATED"/>
    <property type="match status" value="1"/>
</dbReference>
<keyword evidence="1" id="KW-0732">Signal</keyword>
<proteinExistence type="predicted"/>
<protein>
    <submittedName>
        <fullName evidence="3">Murein DD-endopeptidase MepM/ murein hydrolase activator NlpD</fullName>
    </submittedName>
</protein>
<dbReference type="Pfam" id="PF01551">
    <property type="entry name" value="Peptidase_M23"/>
    <property type="match status" value="1"/>
</dbReference>
<evidence type="ECO:0000259" key="2">
    <source>
        <dbReference type="Pfam" id="PF01551"/>
    </source>
</evidence>
<accession>A0A839SI80</accession>
<dbReference type="InterPro" id="IPR011055">
    <property type="entry name" value="Dup_hybrid_motif"/>
</dbReference>
<reference evidence="3" key="1">
    <citation type="submission" date="2020-08" db="EMBL/GenBank/DDBJ databases">
        <title>Genomic Encyclopedia of Type Strains, Phase III (KMG-III): the genomes of soil and plant-associated and newly described type strains.</title>
        <authorList>
            <person name="Whitman W."/>
        </authorList>
    </citation>
    <scope>NUCLEOTIDE SEQUENCE [LARGE SCALE GENOMIC DNA]</scope>
    <source>
        <strain evidence="3">CECT 8628</strain>
    </source>
</reference>
<comment type="caution">
    <text evidence="3">The sequence shown here is derived from an EMBL/GenBank/DDBJ whole genome shotgun (WGS) entry which is preliminary data.</text>
</comment>
<feature type="domain" description="M23ase beta-sheet core" evidence="2">
    <location>
        <begin position="96"/>
        <end position="193"/>
    </location>
</feature>
<evidence type="ECO:0000256" key="1">
    <source>
        <dbReference type="ARBA" id="ARBA00022729"/>
    </source>
</evidence>
<dbReference type="GO" id="GO:0004222">
    <property type="term" value="F:metalloendopeptidase activity"/>
    <property type="evidence" value="ECO:0007669"/>
    <property type="project" value="TreeGrafter"/>
</dbReference>
<dbReference type="CDD" id="cd12797">
    <property type="entry name" value="M23_peptidase"/>
    <property type="match status" value="1"/>
</dbReference>
<dbReference type="InterPro" id="IPR050570">
    <property type="entry name" value="Cell_wall_metabolism_enzyme"/>
</dbReference>
<gene>
    <name evidence="3" type="ORF">FHS11_003431</name>
</gene>